<sequence>MRLYHLQTMVGENLLRYLRVKGYTKTALSKMTGISRPTINQILEGKSPNPKKYEEQLGKITEALDLPNDYFEEFSGIQEEKWQLPSTQDSDRSTISNKSPLTQELLNDLDELLTVAAFYVKG</sequence>
<proteinExistence type="predicted"/>
<dbReference type="Gene3D" id="1.10.260.40">
    <property type="entry name" value="lambda repressor-like DNA-binding domains"/>
    <property type="match status" value="1"/>
</dbReference>
<dbReference type="InterPro" id="IPR001387">
    <property type="entry name" value="Cro/C1-type_HTH"/>
</dbReference>
<dbReference type="OrthoDB" id="1048983at2"/>
<dbReference type="EMBL" id="QNRJ01000029">
    <property type="protein sequence ID" value="RBP00013.1"/>
    <property type="molecule type" value="Genomic_DNA"/>
</dbReference>
<dbReference type="SUPFAM" id="SSF47413">
    <property type="entry name" value="lambda repressor-like DNA-binding domains"/>
    <property type="match status" value="1"/>
</dbReference>
<comment type="caution">
    <text evidence="2">The sequence shown here is derived from an EMBL/GenBank/DDBJ whole genome shotgun (WGS) entry which is preliminary data.</text>
</comment>
<dbReference type="InterPro" id="IPR010982">
    <property type="entry name" value="Lambda_DNA-bd_dom_sf"/>
</dbReference>
<dbReference type="Pfam" id="PF01381">
    <property type="entry name" value="HTH_3"/>
    <property type="match status" value="1"/>
</dbReference>
<dbReference type="RefSeq" id="WP_113971379.1">
    <property type="nucleotide sequence ID" value="NZ_QNRJ01000029.1"/>
</dbReference>
<organism evidence="2 3">
    <name type="scientific">Rossellomorea aquimaris</name>
    <dbReference type="NCBI Taxonomy" id="189382"/>
    <lineage>
        <taxon>Bacteria</taxon>
        <taxon>Bacillati</taxon>
        <taxon>Bacillota</taxon>
        <taxon>Bacilli</taxon>
        <taxon>Bacillales</taxon>
        <taxon>Bacillaceae</taxon>
        <taxon>Rossellomorea</taxon>
    </lineage>
</organism>
<dbReference type="AlphaFoldDB" id="A0A366ECE6"/>
<dbReference type="CDD" id="cd00093">
    <property type="entry name" value="HTH_XRE"/>
    <property type="match status" value="1"/>
</dbReference>
<reference evidence="2 3" key="1">
    <citation type="submission" date="2018-06" db="EMBL/GenBank/DDBJ databases">
        <title>Freshwater and sediment microbial communities from various areas in North America, analyzing microbe dynamics in response to fracking.</title>
        <authorList>
            <person name="Lamendella R."/>
        </authorList>
    </citation>
    <scope>NUCLEOTIDE SEQUENCE [LARGE SCALE GENOMIC DNA]</scope>
    <source>
        <strain evidence="2 3">97B</strain>
    </source>
</reference>
<evidence type="ECO:0000313" key="2">
    <source>
        <dbReference type="EMBL" id="RBP00013.1"/>
    </source>
</evidence>
<name>A0A366ECE6_9BACI</name>
<protein>
    <submittedName>
        <fullName evidence="2">Helix-turn-helix protein</fullName>
    </submittedName>
</protein>
<feature type="domain" description="HTH cro/C1-type" evidence="1">
    <location>
        <begin position="14"/>
        <end position="71"/>
    </location>
</feature>
<dbReference type="GO" id="GO:0003677">
    <property type="term" value="F:DNA binding"/>
    <property type="evidence" value="ECO:0007669"/>
    <property type="project" value="InterPro"/>
</dbReference>
<gene>
    <name evidence="2" type="ORF">DET59_12935</name>
</gene>
<dbReference type="PROSITE" id="PS50943">
    <property type="entry name" value="HTH_CROC1"/>
    <property type="match status" value="1"/>
</dbReference>
<evidence type="ECO:0000313" key="3">
    <source>
        <dbReference type="Proteomes" id="UP000252118"/>
    </source>
</evidence>
<accession>A0A366ECE6</accession>
<evidence type="ECO:0000259" key="1">
    <source>
        <dbReference type="PROSITE" id="PS50943"/>
    </source>
</evidence>
<dbReference type="Proteomes" id="UP000252118">
    <property type="component" value="Unassembled WGS sequence"/>
</dbReference>